<feature type="domain" description="MADS-box" evidence="11">
    <location>
        <begin position="1"/>
        <end position="61"/>
    </location>
</feature>
<dbReference type="Pfam" id="PF12347">
    <property type="entry name" value="HJURP_C"/>
    <property type="match status" value="1"/>
</dbReference>
<dbReference type="AlphaFoldDB" id="A0A0D3S311"/>
<keyword evidence="6" id="KW-0238">DNA-binding</keyword>
<feature type="compositionally biased region" description="Low complexity" evidence="10">
    <location>
        <begin position="210"/>
        <end position="226"/>
    </location>
</feature>
<dbReference type="GO" id="GO:0007507">
    <property type="term" value="P:heart development"/>
    <property type="evidence" value="ECO:0007669"/>
    <property type="project" value="UniProtKB-ARBA"/>
</dbReference>
<reference evidence="12" key="1">
    <citation type="journal article" date="2015" name="Biol. Open">
        <title>Nodal signaling is required for mesodermal and ventral but not for dorsal fates in the indirect developing hemichordate, Ptychodera flava.</title>
        <authorList>
            <person name="Rottinger E."/>
            <person name="DuBuc T.Q."/>
            <person name="Amiel A.R."/>
            <person name="Martindale M.Q."/>
        </authorList>
    </citation>
    <scope>NUCLEOTIDE SEQUENCE</scope>
</reference>
<dbReference type="EMBL" id="KP133104">
    <property type="protein sequence ID" value="AJS19028.1"/>
    <property type="molecule type" value="mRNA"/>
</dbReference>
<dbReference type="GO" id="GO:0005634">
    <property type="term" value="C:nucleus"/>
    <property type="evidence" value="ECO:0007669"/>
    <property type="project" value="UniProtKB-SubCell"/>
</dbReference>
<dbReference type="GO" id="GO:0000981">
    <property type="term" value="F:DNA-binding transcription factor activity, RNA polymerase II-specific"/>
    <property type="evidence" value="ECO:0007669"/>
    <property type="project" value="TreeGrafter"/>
</dbReference>
<dbReference type="FunFam" id="3.40.1810.10:FF:000001">
    <property type="entry name" value="Myocyte-specific enhancer factor 2A homolog"/>
    <property type="match status" value="1"/>
</dbReference>
<keyword evidence="8" id="KW-0804">Transcription</keyword>
<evidence type="ECO:0000256" key="9">
    <source>
        <dbReference type="ARBA" id="ARBA00023242"/>
    </source>
</evidence>
<feature type="compositionally biased region" description="Polar residues" evidence="10">
    <location>
        <begin position="157"/>
        <end position="170"/>
    </location>
</feature>
<evidence type="ECO:0000256" key="6">
    <source>
        <dbReference type="ARBA" id="ARBA00023125"/>
    </source>
</evidence>
<dbReference type="PANTHER" id="PTHR11945">
    <property type="entry name" value="MADS BOX PROTEIN"/>
    <property type="match status" value="1"/>
</dbReference>
<name>A0A0D3S311_PTYFL</name>
<keyword evidence="9" id="KW-0539">Nucleus</keyword>
<dbReference type="InterPro" id="IPR036879">
    <property type="entry name" value="TF_MADSbox_sf"/>
</dbReference>
<sequence>MGRKKIQISRINDERNRQVTFTKRKFGLMKKAYELSVLCDCEIALIIFNSSNKLFQYASTDMDKVLLKYTEYNEPHESRTNSDIIEHLNKKENKGCESPDGEGEGFQLTPRTEAKYSKINEEFEMMMHRNSMQRPQVIPPTTNSYPQAMPVSIPVSQANNMSSYSPNASTMLHPPQPQQLTRNSVSPVGNMTHPQRPSSSGPPSTSLNEGASGVSSTSAGTGTTGSNYGVPARASPGGGTSPGLITKAMAKQSPTATRPQLRVVIPSGRGGMSQLMTSNPNQSLATPTVSLATPSNPAGMPNYPSAMPTAFQTGSEFSLSTADLTQLSNFNSPSTLPLSAVSAWQHQHPLSAAVQVAGIGSGTPVSSHVHGLLTTDRSVGIKSEPISPPRDKHQLNPNTGRCTPHDRANSPSRNSHCSSTSASPFGGSDREDTRGDVSYQSQANRGLGDKDPPTKRQRVEGWSS</sequence>
<keyword evidence="4" id="KW-0221">Differentiation</keyword>
<dbReference type="PRINTS" id="PR00404">
    <property type="entry name" value="MADSDOMAIN"/>
</dbReference>
<evidence type="ECO:0000256" key="2">
    <source>
        <dbReference type="ARBA" id="ARBA00022473"/>
    </source>
</evidence>
<evidence type="ECO:0000256" key="1">
    <source>
        <dbReference type="ARBA" id="ARBA00004123"/>
    </source>
</evidence>
<dbReference type="PROSITE" id="PS00350">
    <property type="entry name" value="MADS_BOX_1"/>
    <property type="match status" value="1"/>
</dbReference>
<keyword evidence="5" id="KW-0805">Transcription regulation</keyword>
<feature type="compositionally biased region" description="Polar residues" evidence="10">
    <location>
        <begin position="178"/>
        <end position="209"/>
    </location>
</feature>
<dbReference type="InterPro" id="IPR002100">
    <property type="entry name" value="TF_MADSbox"/>
</dbReference>
<organism evidence="12">
    <name type="scientific">Ptychodera flava</name>
    <name type="common">Acorn worm</name>
    <dbReference type="NCBI Taxonomy" id="63121"/>
    <lineage>
        <taxon>Eukaryota</taxon>
        <taxon>Metazoa</taxon>
        <taxon>Hemichordata</taxon>
        <taxon>Enteropneusta</taxon>
        <taxon>Ptychoderidae</taxon>
        <taxon>Ptychodera</taxon>
    </lineage>
</organism>
<protein>
    <submittedName>
        <fullName evidence="12">Myocyte enhancing factor</fullName>
    </submittedName>
</protein>
<keyword evidence="3" id="KW-0597">Phosphoprotein</keyword>
<evidence type="ECO:0000313" key="12">
    <source>
        <dbReference type="EMBL" id="AJS19028.1"/>
    </source>
</evidence>
<feature type="compositionally biased region" description="Polar residues" evidence="10">
    <location>
        <begin position="409"/>
        <end position="423"/>
    </location>
</feature>
<comment type="subcellular location">
    <subcellularLocation>
        <location evidence="1">Nucleus</location>
    </subcellularLocation>
</comment>
<accession>A0A0D3S311</accession>
<dbReference type="Pfam" id="PF00319">
    <property type="entry name" value="SRF-TF"/>
    <property type="match status" value="1"/>
</dbReference>
<dbReference type="SUPFAM" id="SSF55455">
    <property type="entry name" value="SRF-like"/>
    <property type="match status" value="1"/>
</dbReference>
<keyword evidence="7" id="KW-0010">Activator</keyword>
<feature type="compositionally biased region" description="Basic and acidic residues" evidence="10">
    <location>
        <begin position="447"/>
        <end position="464"/>
    </location>
</feature>
<evidence type="ECO:0000256" key="3">
    <source>
        <dbReference type="ARBA" id="ARBA00022553"/>
    </source>
</evidence>
<feature type="region of interest" description="Disordered" evidence="10">
    <location>
        <begin position="375"/>
        <end position="464"/>
    </location>
</feature>
<dbReference type="GO" id="GO:0042826">
    <property type="term" value="F:histone deacetylase binding"/>
    <property type="evidence" value="ECO:0007669"/>
    <property type="project" value="TreeGrafter"/>
</dbReference>
<evidence type="ECO:0000256" key="5">
    <source>
        <dbReference type="ARBA" id="ARBA00023015"/>
    </source>
</evidence>
<dbReference type="InterPro" id="IPR022102">
    <property type="entry name" value="HJURP_C"/>
</dbReference>
<evidence type="ECO:0000256" key="4">
    <source>
        <dbReference type="ARBA" id="ARBA00022782"/>
    </source>
</evidence>
<dbReference type="PANTHER" id="PTHR11945:SF534">
    <property type="entry name" value="MYOCYTE-SPECIFIC ENHANCER FACTOR 2"/>
    <property type="match status" value="1"/>
</dbReference>
<keyword evidence="2" id="KW-0217">Developmental protein</keyword>
<proteinExistence type="evidence at transcript level"/>
<dbReference type="GO" id="GO:0000978">
    <property type="term" value="F:RNA polymerase II cis-regulatory region sequence-specific DNA binding"/>
    <property type="evidence" value="ECO:0007669"/>
    <property type="project" value="TreeGrafter"/>
</dbReference>
<gene>
    <name evidence="12" type="primary">mef</name>
</gene>
<evidence type="ECO:0000256" key="10">
    <source>
        <dbReference type="SAM" id="MobiDB-lite"/>
    </source>
</evidence>
<dbReference type="Gene3D" id="3.40.1810.10">
    <property type="entry name" value="Transcription factor, MADS-box"/>
    <property type="match status" value="1"/>
</dbReference>
<dbReference type="GO" id="GO:0030154">
    <property type="term" value="P:cell differentiation"/>
    <property type="evidence" value="ECO:0007669"/>
    <property type="project" value="UniProtKB-KW"/>
</dbReference>
<dbReference type="CDD" id="cd00265">
    <property type="entry name" value="MADS_MEF2_like"/>
    <property type="match status" value="1"/>
</dbReference>
<evidence type="ECO:0000256" key="8">
    <source>
        <dbReference type="ARBA" id="ARBA00023163"/>
    </source>
</evidence>
<feature type="region of interest" description="Disordered" evidence="10">
    <location>
        <begin position="157"/>
        <end position="245"/>
    </location>
</feature>
<evidence type="ECO:0000256" key="7">
    <source>
        <dbReference type="ARBA" id="ARBA00023159"/>
    </source>
</evidence>
<dbReference type="PROSITE" id="PS50066">
    <property type="entry name" value="MADS_BOX_2"/>
    <property type="match status" value="1"/>
</dbReference>
<dbReference type="InterPro" id="IPR033896">
    <property type="entry name" value="MEF2-like_N"/>
</dbReference>
<evidence type="ECO:0000259" key="11">
    <source>
        <dbReference type="PROSITE" id="PS50066"/>
    </source>
</evidence>
<dbReference type="GO" id="GO:0045944">
    <property type="term" value="P:positive regulation of transcription by RNA polymerase II"/>
    <property type="evidence" value="ECO:0007669"/>
    <property type="project" value="InterPro"/>
</dbReference>
<dbReference type="SMART" id="SM00432">
    <property type="entry name" value="MADS"/>
    <property type="match status" value="1"/>
</dbReference>
<dbReference type="GO" id="GO:0046983">
    <property type="term" value="F:protein dimerization activity"/>
    <property type="evidence" value="ECO:0007669"/>
    <property type="project" value="InterPro"/>
</dbReference>